<reference evidence="1 2" key="1">
    <citation type="journal article" date="2010" name="J. Bacteriol.">
        <title>The Citrobacter rodentium genome sequence reveals convergent evolution with human pathogenic Escherichia coli.</title>
        <authorList>
            <person name="Petty N.K."/>
            <person name="Bulgin R."/>
            <person name="Crepin V.F."/>
            <person name="Cerdeno-Tarraga A.M."/>
            <person name="Schroeder G.N."/>
            <person name="Quail M.A."/>
            <person name="Lennard N."/>
            <person name="Corton C."/>
            <person name="Barron A."/>
            <person name="Clark L."/>
            <person name="Toribio A.L."/>
            <person name="Parkhill J."/>
            <person name="Dougan G."/>
            <person name="Frankel G."/>
            <person name="Thomson N.R."/>
        </authorList>
    </citation>
    <scope>NUCLEOTIDE SEQUENCE [LARGE SCALE GENOMIC DNA]</scope>
    <source>
        <strain evidence="1 2">ICC168</strain>
    </source>
</reference>
<dbReference type="HOGENOM" id="CLU_3249240_0_0_6"/>
<dbReference type="Proteomes" id="UP000001889">
    <property type="component" value="Chromosome"/>
</dbReference>
<dbReference type="EMBL" id="FN543502">
    <property type="protein sequence ID" value="CBG90788.1"/>
    <property type="molecule type" value="Genomic_DNA"/>
</dbReference>
<name>D2TI11_CITRI</name>
<accession>D2TI11</accession>
<sequence>MASISSWLYYIQRTPLSGVPDKSRLYFNNQQSNAVNPGIVKM</sequence>
<dbReference type="KEGG" id="cro:ROD_40871"/>
<evidence type="ECO:0000313" key="1">
    <source>
        <dbReference type="EMBL" id="CBG90788.1"/>
    </source>
</evidence>
<dbReference type="AlphaFoldDB" id="D2TI11"/>
<organism evidence="1 2">
    <name type="scientific">Citrobacter rodentium (strain ICC168)</name>
    <name type="common">Citrobacter freundii biotype 4280</name>
    <dbReference type="NCBI Taxonomy" id="637910"/>
    <lineage>
        <taxon>Bacteria</taxon>
        <taxon>Pseudomonadati</taxon>
        <taxon>Pseudomonadota</taxon>
        <taxon>Gammaproteobacteria</taxon>
        <taxon>Enterobacterales</taxon>
        <taxon>Enterobacteriaceae</taxon>
        <taxon>Citrobacter</taxon>
    </lineage>
</organism>
<gene>
    <name evidence="1" type="ordered locus">ROD_40871</name>
</gene>
<keyword evidence="2" id="KW-1185">Reference proteome</keyword>
<evidence type="ECO:0000313" key="2">
    <source>
        <dbReference type="Proteomes" id="UP000001889"/>
    </source>
</evidence>
<protein>
    <submittedName>
        <fullName evidence="1">Uncharacterized protein</fullName>
    </submittedName>
</protein>
<dbReference type="STRING" id="637910.ROD_40871"/>
<proteinExistence type="predicted"/>